<keyword evidence="2" id="KW-1185">Reference proteome</keyword>
<sequence>MRTLPGRPVRLIVALSAVTGLLLTGCSTQPSRTGAAAIVGDHTVISLDDVQTRLDAIYEREPDLRTQLIQQGQVDDVSRSIVTLSVRHRLISEFAEQEGISVDDREVDAMIEQSGGAQAAVMGTPFTEESLRADVTDQLLLSQVGEEYLGRVRIVFDFVQATSREQAVDLAEQLAAEPDRVGEIIEESGGAGLPGGMGQPLTPAESPALAATALFGTAAGNVVAFETQPQSGQWMVAVIHEREIAEVSDPAAAGQADPSMTAQFGLRMLGAAAQDAQVEVNPRYGVWDPTTVQVAPSEGEAGGLIFPLAASAPRD</sequence>
<reference evidence="1 2" key="1">
    <citation type="submission" date="2017-07" db="EMBL/GenBank/DDBJ databases">
        <title>Complete genome sequence of Actinoalloteichus hoggarensis DSM 45943, type strain of Actinoalloteichus hoggarensis.</title>
        <authorList>
            <person name="Ruckert C."/>
            <person name="Nouioui I."/>
            <person name="Willmese J."/>
            <person name="van Wezel G."/>
            <person name="Klenk H.-P."/>
            <person name="Kalinowski J."/>
            <person name="Zotchev S.B."/>
        </authorList>
    </citation>
    <scope>NUCLEOTIDE SEQUENCE [LARGE SCALE GENOMIC DNA]</scope>
    <source>
        <strain evidence="1 2">DSM 45943</strain>
    </source>
</reference>
<dbReference type="AlphaFoldDB" id="A0A221VYP2"/>
<dbReference type="RefSeq" id="WP_093940079.1">
    <property type="nucleotide sequence ID" value="NZ_CP022521.1"/>
</dbReference>
<dbReference type="Pfam" id="PF13624">
    <property type="entry name" value="SurA_N_3"/>
    <property type="match status" value="1"/>
</dbReference>
<dbReference type="EMBL" id="CP022521">
    <property type="protein sequence ID" value="ASO18361.1"/>
    <property type="molecule type" value="Genomic_DNA"/>
</dbReference>
<protein>
    <submittedName>
        <fullName evidence="1">Uncharacterized protein</fullName>
    </submittedName>
</protein>
<proteinExistence type="predicted"/>
<organism evidence="1 2">
    <name type="scientific">Actinoalloteichus hoggarensis</name>
    <dbReference type="NCBI Taxonomy" id="1470176"/>
    <lineage>
        <taxon>Bacteria</taxon>
        <taxon>Bacillati</taxon>
        <taxon>Actinomycetota</taxon>
        <taxon>Actinomycetes</taxon>
        <taxon>Pseudonocardiales</taxon>
        <taxon>Pseudonocardiaceae</taxon>
        <taxon>Actinoalloteichus</taxon>
    </lineage>
</organism>
<gene>
    <name evidence="1" type="ORF">AHOG_03520</name>
</gene>
<evidence type="ECO:0000313" key="1">
    <source>
        <dbReference type="EMBL" id="ASO18361.1"/>
    </source>
</evidence>
<name>A0A221VYP2_9PSEU</name>
<dbReference type="PROSITE" id="PS51257">
    <property type="entry name" value="PROKAR_LIPOPROTEIN"/>
    <property type="match status" value="1"/>
</dbReference>
<dbReference type="SUPFAM" id="SSF109998">
    <property type="entry name" value="Triger factor/SurA peptide-binding domain-like"/>
    <property type="match status" value="1"/>
</dbReference>
<evidence type="ECO:0000313" key="2">
    <source>
        <dbReference type="Proteomes" id="UP000204221"/>
    </source>
</evidence>
<dbReference type="Proteomes" id="UP000204221">
    <property type="component" value="Chromosome"/>
</dbReference>
<dbReference type="InterPro" id="IPR027304">
    <property type="entry name" value="Trigger_fact/SurA_dom_sf"/>
</dbReference>
<dbReference type="Gene3D" id="1.10.4030.10">
    <property type="entry name" value="Porin chaperone SurA, peptide-binding domain"/>
    <property type="match status" value="1"/>
</dbReference>
<dbReference type="OrthoDB" id="5175106at2"/>
<accession>A0A221VYP2</accession>
<dbReference type="KEGG" id="ahg:AHOG_03520"/>